<sequence>MNNWITALLNTGRRQNILKMFGRKRNNRGMMWASLLGLGVSAAVFGIRSNRNRNMLRPVQNVMNNIRTQTAGQMPNAAGITEFSKELVPDKNPLTNK</sequence>
<evidence type="ECO:0000313" key="3">
    <source>
        <dbReference type="Proteomes" id="UP000663981"/>
    </source>
</evidence>
<evidence type="ECO:0000256" key="1">
    <source>
        <dbReference type="SAM" id="Phobius"/>
    </source>
</evidence>
<keyword evidence="3" id="KW-1185">Reference proteome</keyword>
<reference evidence="2 3" key="1">
    <citation type="submission" date="2021-03" db="EMBL/GenBank/DDBJ databases">
        <title>Whole genome sequence of Metabacillus bambusae BG109.</title>
        <authorList>
            <person name="Jeong J.W."/>
        </authorList>
    </citation>
    <scope>NUCLEOTIDE SEQUENCE [LARGE SCALE GENOMIC DNA]</scope>
    <source>
        <strain evidence="2 3">BG109</strain>
    </source>
</reference>
<dbReference type="EMBL" id="JAGDEL010000001">
    <property type="protein sequence ID" value="MBO1510161.1"/>
    <property type="molecule type" value="Genomic_DNA"/>
</dbReference>
<evidence type="ECO:0000313" key="2">
    <source>
        <dbReference type="EMBL" id="MBO1510161.1"/>
    </source>
</evidence>
<accession>A0ABS3MWF9</accession>
<keyword evidence="1" id="KW-0812">Transmembrane</keyword>
<protein>
    <recommendedName>
        <fullName evidence="4">YtxH domain-containing protein</fullName>
    </recommendedName>
</protein>
<proteinExistence type="predicted"/>
<keyword evidence="1" id="KW-0472">Membrane</keyword>
<organism evidence="2 3">
    <name type="scientific">Metabacillus bambusae</name>
    <dbReference type="NCBI Taxonomy" id="2795218"/>
    <lineage>
        <taxon>Bacteria</taxon>
        <taxon>Bacillati</taxon>
        <taxon>Bacillota</taxon>
        <taxon>Bacilli</taxon>
        <taxon>Bacillales</taxon>
        <taxon>Bacillaceae</taxon>
        <taxon>Metabacillus</taxon>
    </lineage>
</organism>
<evidence type="ECO:0008006" key="4">
    <source>
        <dbReference type="Google" id="ProtNLM"/>
    </source>
</evidence>
<gene>
    <name evidence="2" type="ORF">I7822_00435</name>
</gene>
<keyword evidence="1" id="KW-1133">Transmembrane helix</keyword>
<feature type="transmembrane region" description="Helical" evidence="1">
    <location>
        <begin position="29"/>
        <end position="47"/>
    </location>
</feature>
<dbReference type="RefSeq" id="WP_207974836.1">
    <property type="nucleotide sequence ID" value="NZ_JAGDEL010000001.1"/>
</dbReference>
<name>A0ABS3MWF9_9BACI</name>
<comment type="caution">
    <text evidence="2">The sequence shown here is derived from an EMBL/GenBank/DDBJ whole genome shotgun (WGS) entry which is preliminary data.</text>
</comment>
<dbReference type="Proteomes" id="UP000663981">
    <property type="component" value="Unassembled WGS sequence"/>
</dbReference>